<dbReference type="GO" id="GO:0016301">
    <property type="term" value="F:kinase activity"/>
    <property type="evidence" value="ECO:0007669"/>
    <property type="project" value="UniProtKB-KW"/>
</dbReference>
<evidence type="ECO:0000256" key="1">
    <source>
        <dbReference type="ARBA" id="ARBA00010688"/>
    </source>
</evidence>
<reference evidence="7 8" key="1">
    <citation type="submission" date="2019-03" db="EMBL/GenBank/DDBJ databases">
        <title>Metabolic potential of uncultured bacteria and archaea associated with petroleum seepage in deep-sea sediments.</title>
        <authorList>
            <person name="Dong X."/>
            <person name="Hubert C."/>
        </authorList>
    </citation>
    <scope>NUCLEOTIDE SEQUENCE [LARGE SCALE GENOMIC DNA]</scope>
    <source>
        <strain evidence="7">E44_bin7</strain>
    </source>
</reference>
<accession>A0A523RYV3</accession>
<dbReference type="AlphaFoldDB" id="A0A523RYV3"/>
<evidence type="ECO:0000256" key="3">
    <source>
        <dbReference type="ARBA" id="ARBA00022741"/>
    </source>
</evidence>
<organism evidence="7 8">
    <name type="scientific">Aerophobetes bacterium</name>
    <dbReference type="NCBI Taxonomy" id="2030807"/>
    <lineage>
        <taxon>Bacteria</taxon>
        <taxon>Candidatus Aerophobota</taxon>
    </lineage>
</organism>
<dbReference type="CDD" id="cd01166">
    <property type="entry name" value="KdgK"/>
    <property type="match status" value="1"/>
</dbReference>
<dbReference type="PROSITE" id="PS00584">
    <property type="entry name" value="PFKB_KINASES_2"/>
    <property type="match status" value="1"/>
</dbReference>
<evidence type="ECO:0000256" key="5">
    <source>
        <dbReference type="ARBA" id="ARBA00022840"/>
    </source>
</evidence>
<keyword evidence="4 7" id="KW-0418">Kinase</keyword>
<evidence type="ECO:0000313" key="8">
    <source>
        <dbReference type="Proteomes" id="UP000316360"/>
    </source>
</evidence>
<dbReference type="InterPro" id="IPR029056">
    <property type="entry name" value="Ribokinase-like"/>
</dbReference>
<evidence type="ECO:0000256" key="2">
    <source>
        <dbReference type="ARBA" id="ARBA00022679"/>
    </source>
</evidence>
<dbReference type="EMBL" id="SOKJ01000193">
    <property type="protein sequence ID" value="TET10960.1"/>
    <property type="molecule type" value="Genomic_DNA"/>
</dbReference>
<dbReference type="InterPro" id="IPR002173">
    <property type="entry name" value="Carboh/pur_kinase_PfkB_CS"/>
</dbReference>
<evidence type="ECO:0000259" key="6">
    <source>
        <dbReference type="Pfam" id="PF00294"/>
    </source>
</evidence>
<dbReference type="Gene3D" id="3.40.1190.20">
    <property type="match status" value="1"/>
</dbReference>
<comment type="similarity">
    <text evidence="1">Belongs to the carbohydrate kinase PfkB family.</text>
</comment>
<keyword evidence="2" id="KW-0808">Transferase</keyword>
<comment type="caution">
    <text evidence="7">The sequence shown here is derived from an EMBL/GenBank/DDBJ whole genome shotgun (WGS) entry which is preliminary data.</text>
</comment>
<keyword evidence="3" id="KW-0547">Nucleotide-binding</keyword>
<sequence>MSKPDPILVVSMGELLVEIMRERVDEPLGVPGTFVGPFPSGAPAIFIDTVARLGVGCGFIGSVGEDDFGRLIVKRLEEDGVDTTHIQLLPDCTTGVAFVAYAGDGTRKFIYHISRAASGKISDGHLHSSYLSKVKYLHIMGSSLSMNEPWRKACYKAAEIVKESGGKISFDPNLRPELLDVEKIREISEPILSSCEIVLPSGEEARMLTGIEDADRASQRLLEYGPSIIALKRGKEGSWIYTKKDKLEVPSFSVEEVDPTGAGDCFDAGFIVGILQGWSLEKVARFANAVGALAVTKKGPMEGAPWPGEVEKILNGEWF</sequence>
<feature type="domain" description="Carbohydrate kinase PfkB" evidence="6">
    <location>
        <begin position="39"/>
        <end position="305"/>
    </location>
</feature>
<name>A0A523RYV3_UNCAE</name>
<protein>
    <submittedName>
        <fullName evidence="7">Sugar kinase</fullName>
    </submittedName>
</protein>
<evidence type="ECO:0000256" key="4">
    <source>
        <dbReference type="ARBA" id="ARBA00022777"/>
    </source>
</evidence>
<dbReference type="InterPro" id="IPR011611">
    <property type="entry name" value="PfkB_dom"/>
</dbReference>
<dbReference type="PANTHER" id="PTHR43085:SF1">
    <property type="entry name" value="PSEUDOURIDINE KINASE-RELATED"/>
    <property type="match status" value="1"/>
</dbReference>
<keyword evidence="5" id="KW-0067">ATP-binding</keyword>
<dbReference type="Pfam" id="PF00294">
    <property type="entry name" value="PfkB"/>
    <property type="match status" value="1"/>
</dbReference>
<evidence type="ECO:0000313" key="7">
    <source>
        <dbReference type="EMBL" id="TET10960.1"/>
    </source>
</evidence>
<dbReference type="SUPFAM" id="SSF53613">
    <property type="entry name" value="Ribokinase-like"/>
    <property type="match status" value="1"/>
</dbReference>
<dbReference type="Proteomes" id="UP000316360">
    <property type="component" value="Unassembled WGS sequence"/>
</dbReference>
<proteinExistence type="inferred from homology"/>
<dbReference type="InterPro" id="IPR050306">
    <property type="entry name" value="PfkB_Carbo_kinase"/>
</dbReference>
<dbReference type="PANTHER" id="PTHR43085">
    <property type="entry name" value="HEXOKINASE FAMILY MEMBER"/>
    <property type="match status" value="1"/>
</dbReference>
<gene>
    <name evidence="7" type="ORF">E3J84_03465</name>
</gene>
<dbReference type="GO" id="GO:0005524">
    <property type="term" value="F:ATP binding"/>
    <property type="evidence" value="ECO:0007669"/>
    <property type="project" value="UniProtKB-KW"/>
</dbReference>